<keyword evidence="1" id="KW-0732">Signal</keyword>
<dbReference type="EMBL" id="PYAX01000032">
    <property type="protein sequence ID" value="PSL43162.1"/>
    <property type="molecule type" value="Genomic_DNA"/>
</dbReference>
<name>A0A2P8HAB6_SACCR</name>
<protein>
    <submittedName>
        <fullName evidence="2">Uncharacterized protein</fullName>
    </submittedName>
</protein>
<evidence type="ECO:0000256" key="1">
    <source>
        <dbReference type="SAM" id="SignalP"/>
    </source>
</evidence>
<comment type="caution">
    <text evidence="2">The sequence shown here is derived from an EMBL/GenBank/DDBJ whole genome shotgun (WGS) entry which is preliminary data.</text>
</comment>
<evidence type="ECO:0000313" key="2">
    <source>
        <dbReference type="EMBL" id="PSL43162.1"/>
    </source>
</evidence>
<gene>
    <name evidence="2" type="ORF">B0I31_13215</name>
</gene>
<proteinExistence type="predicted"/>
<dbReference type="AlphaFoldDB" id="A0A2P8HAB6"/>
<organism evidence="2 3">
    <name type="scientific">Saccharothrix carnea</name>
    <dbReference type="NCBI Taxonomy" id="1280637"/>
    <lineage>
        <taxon>Bacteria</taxon>
        <taxon>Bacillati</taxon>
        <taxon>Actinomycetota</taxon>
        <taxon>Actinomycetes</taxon>
        <taxon>Pseudonocardiales</taxon>
        <taxon>Pseudonocardiaceae</taxon>
        <taxon>Saccharothrix</taxon>
    </lineage>
</organism>
<feature type="signal peptide" evidence="1">
    <location>
        <begin position="1"/>
        <end position="27"/>
    </location>
</feature>
<sequence>MPSVKRSGWVVVLALVAGLVVPVPASAAARSPGECAASLDCTAAEIDRMAMAERLEFLRLVQSGPAAALGAPDRWRNIEGVLAFFRDRGLGAPGTWTSHVDAAILEGIERGVALALGRSTDGFGNPGSARWADYLTRLHRGELTVRNVHDRAWSEAEQASTEHGVAVAEQVHGLRPTAVERRFFLFSEFYRWALRNRPVVLDMLLLYGVLLDPLIVLRRVPFVDWLTDVRESAPSRKGSEMAYAYAQLDPVNGAFSTVDLLFAYIPELFDEFQTTR</sequence>
<evidence type="ECO:0000313" key="3">
    <source>
        <dbReference type="Proteomes" id="UP000241118"/>
    </source>
</evidence>
<reference evidence="2 3" key="1">
    <citation type="submission" date="2018-03" db="EMBL/GenBank/DDBJ databases">
        <title>Genomic Encyclopedia of Type Strains, Phase III (KMG-III): the genomes of soil and plant-associated and newly described type strains.</title>
        <authorList>
            <person name="Whitman W."/>
        </authorList>
    </citation>
    <scope>NUCLEOTIDE SEQUENCE [LARGE SCALE GENOMIC DNA]</scope>
    <source>
        <strain evidence="2 3">CGMCC 4.7097</strain>
    </source>
</reference>
<dbReference type="Proteomes" id="UP000241118">
    <property type="component" value="Unassembled WGS sequence"/>
</dbReference>
<feature type="chain" id="PRO_5015158188" evidence="1">
    <location>
        <begin position="28"/>
        <end position="276"/>
    </location>
</feature>
<keyword evidence="3" id="KW-1185">Reference proteome</keyword>
<accession>A0A2P8HAB6</accession>